<reference evidence="2" key="1">
    <citation type="submission" date="2022-01" db="EMBL/GenBank/DDBJ databases">
        <title>Genome Sequence Resource for Two Populations of Ditylenchus destructor, the Migratory Endoparasitic Phytonematode.</title>
        <authorList>
            <person name="Zhang H."/>
            <person name="Lin R."/>
            <person name="Xie B."/>
        </authorList>
    </citation>
    <scope>NUCLEOTIDE SEQUENCE</scope>
    <source>
        <strain evidence="2">BazhouSP</strain>
    </source>
</reference>
<evidence type="ECO:0000313" key="3">
    <source>
        <dbReference type="Proteomes" id="UP001201812"/>
    </source>
</evidence>
<comment type="caution">
    <text evidence="2">The sequence shown here is derived from an EMBL/GenBank/DDBJ whole genome shotgun (WGS) entry which is preliminary data.</text>
</comment>
<feature type="transmembrane region" description="Helical" evidence="1">
    <location>
        <begin position="6"/>
        <end position="28"/>
    </location>
</feature>
<sequence>MEGYYGIGMIGLFCVGMVLIALLVLLGLRHTYLRRFQRNFDRHLSSSHLSAVIVTPTVTKDQNSNSEINSKVQEYLASLSVENCAKQAIFQDIQPPPYEEGIFPPPPYNNTFEDIAIDSAKIKYAKA</sequence>
<keyword evidence="1" id="KW-1133">Transmembrane helix</keyword>
<accession>A0AAD4NBM1</accession>
<gene>
    <name evidence="2" type="ORF">DdX_05975</name>
</gene>
<dbReference type="Proteomes" id="UP001201812">
    <property type="component" value="Unassembled WGS sequence"/>
</dbReference>
<protein>
    <submittedName>
        <fullName evidence="2">Uncharacterized protein</fullName>
    </submittedName>
</protein>
<proteinExistence type="predicted"/>
<keyword evidence="3" id="KW-1185">Reference proteome</keyword>
<name>A0AAD4NBM1_9BILA</name>
<organism evidence="2 3">
    <name type="scientific">Ditylenchus destructor</name>
    <dbReference type="NCBI Taxonomy" id="166010"/>
    <lineage>
        <taxon>Eukaryota</taxon>
        <taxon>Metazoa</taxon>
        <taxon>Ecdysozoa</taxon>
        <taxon>Nematoda</taxon>
        <taxon>Chromadorea</taxon>
        <taxon>Rhabditida</taxon>
        <taxon>Tylenchina</taxon>
        <taxon>Tylenchomorpha</taxon>
        <taxon>Sphaerularioidea</taxon>
        <taxon>Anguinidae</taxon>
        <taxon>Anguininae</taxon>
        <taxon>Ditylenchus</taxon>
    </lineage>
</organism>
<keyword evidence="1" id="KW-0812">Transmembrane</keyword>
<keyword evidence="1" id="KW-0472">Membrane</keyword>
<evidence type="ECO:0000313" key="2">
    <source>
        <dbReference type="EMBL" id="KAI1718864.1"/>
    </source>
</evidence>
<dbReference type="AlphaFoldDB" id="A0AAD4NBM1"/>
<dbReference type="EMBL" id="JAKKPZ010000007">
    <property type="protein sequence ID" value="KAI1718864.1"/>
    <property type="molecule type" value="Genomic_DNA"/>
</dbReference>
<evidence type="ECO:0000256" key="1">
    <source>
        <dbReference type="SAM" id="Phobius"/>
    </source>
</evidence>